<name>A0AAI8YYJ7_9PEZI</name>
<evidence type="ECO:0008006" key="4">
    <source>
        <dbReference type="Google" id="ProtNLM"/>
    </source>
</evidence>
<sequence>MSRPNYRSERYLEETITYKDQSTGERKRETRVRRLQPWEQESAYSDGHAGAAWMRSLRGEDAQNETSSALVPRKSEDQQLATPDQQDPDNDVASYRRRRVEKSRYRDHRSAPSDSGSRPRRREQQQQQQERQSQSQSRRKRDEDKPPQRGQNSNRSAQDSKNQDKNTKNQDKGNFLSRNFDSSFDGLLSAAAGAGIGAIGGRAFAERTDEGRKKYSTVTGAVAGALAANFAENKAAEWMREKQQDAEEGKDVNGRRTALEDCVEAAQVVQV</sequence>
<accession>A0AAI8YYJ7</accession>
<protein>
    <recommendedName>
        <fullName evidence="4">Glycine zipper 2TM domain-containing protein</fullName>
    </recommendedName>
</protein>
<organism evidence="2 3">
    <name type="scientific">Lecanosticta acicola</name>
    <dbReference type="NCBI Taxonomy" id="111012"/>
    <lineage>
        <taxon>Eukaryota</taxon>
        <taxon>Fungi</taxon>
        <taxon>Dikarya</taxon>
        <taxon>Ascomycota</taxon>
        <taxon>Pezizomycotina</taxon>
        <taxon>Dothideomycetes</taxon>
        <taxon>Dothideomycetidae</taxon>
        <taxon>Mycosphaerellales</taxon>
        <taxon>Mycosphaerellaceae</taxon>
        <taxon>Lecanosticta</taxon>
    </lineage>
</organism>
<reference evidence="2" key="1">
    <citation type="submission" date="2023-11" db="EMBL/GenBank/DDBJ databases">
        <authorList>
            <person name="Alioto T."/>
            <person name="Alioto T."/>
            <person name="Gomez Garrido J."/>
        </authorList>
    </citation>
    <scope>NUCLEOTIDE SEQUENCE</scope>
</reference>
<dbReference type="EMBL" id="CAVMBE010000023">
    <property type="protein sequence ID" value="CAK4007055.1"/>
    <property type="molecule type" value="Genomic_DNA"/>
</dbReference>
<proteinExistence type="predicted"/>
<feature type="region of interest" description="Disordered" evidence="1">
    <location>
        <begin position="1"/>
        <end position="181"/>
    </location>
</feature>
<comment type="caution">
    <text evidence="2">The sequence shown here is derived from an EMBL/GenBank/DDBJ whole genome shotgun (WGS) entry which is preliminary data.</text>
</comment>
<evidence type="ECO:0000313" key="2">
    <source>
        <dbReference type="EMBL" id="CAK4007055.1"/>
    </source>
</evidence>
<evidence type="ECO:0000313" key="3">
    <source>
        <dbReference type="Proteomes" id="UP001296104"/>
    </source>
</evidence>
<dbReference type="AlphaFoldDB" id="A0AAI8YYJ7"/>
<evidence type="ECO:0000256" key="1">
    <source>
        <dbReference type="SAM" id="MobiDB-lite"/>
    </source>
</evidence>
<keyword evidence="3" id="KW-1185">Reference proteome</keyword>
<dbReference type="Proteomes" id="UP001296104">
    <property type="component" value="Unassembled WGS sequence"/>
</dbReference>
<gene>
    <name evidence="2" type="ORF">LECACI_7A004329</name>
</gene>
<feature type="compositionally biased region" description="Basic and acidic residues" evidence="1">
    <location>
        <begin position="1"/>
        <end position="28"/>
    </location>
</feature>
<feature type="compositionally biased region" description="Basic and acidic residues" evidence="1">
    <location>
        <begin position="161"/>
        <end position="171"/>
    </location>
</feature>
<feature type="compositionally biased region" description="Low complexity" evidence="1">
    <location>
        <begin position="125"/>
        <end position="136"/>
    </location>
</feature>
<feature type="compositionally biased region" description="Basic and acidic residues" evidence="1">
    <location>
        <begin position="102"/>
        <end position="111"/>
    </location>
</feature>